<dbReference type="InterPro" id="IPR001401">
    <property type="entry name" value="Dynamin_GTPase"/>
</dbReference>
<dbReference type="Proteomes" id="UP000292702">
    <property type="component" value="Unassembled WGS sequence"/>
</dbReference>
<keyword evidence="2" id="KW-0342">GTP-binding</keyword>
<dbReference type="SUPFAM" id="SSF52540">
    <property type="entry name" value="P-loop containing nucleoside triphosphate hydrolases"/>
    <property type="match status" value="1"/>
</dbReference>
<evidence type="ECO:0000256" key="2">
    <source>
        <dbReference type="ARBA" id="ARBA00023134"/>
    </source>
</evidence>
<dbReference type="InterPro" id="IPR027417">
    <property type="entry name" value="P-loop_NTPase"/>
</dbReference>
<dbReference type="PRINTS" id="PR00195">
    <property type="entry name" value="DYNAMIN"/>
</dbReference>
<organism evidence="6 7">
    <name type="scientific">Steccherinum ochraceum</name>
    <dbReference type="NCBI Taxonomy" id="92696"/>
    <lineage>
        <taxon>Eukaryota</taxon>
        <taxon>Fungi</taxon>
        <taxon>Dikarya</taxon>
        <taxon>Basidiomycota</taxon>
        <taxon>Agaricomycotina</taxon>
        <taxon>Agaricomycetes</taxon>
        <taxon>Polyporales</taxon>
        <taxon>Steccherinaceae</taxon>
        <taxon>Steccherinum</taxon>
    </lineage>
</organism>
<dbReference type="AlphaFoldDB" id="A0A4R0RG74"/>
<keyword evidence="7" id="KW-1185">Reference proteome</keyword>
<dbReference type="InterPro" id="IPR022812">
    <property type="entry name" value="Dynamin"/>
</dbReference>
<dbReference type="InterPro" id="IPR000375">
    <property type="entry name" value="Dynamin_stalk"/>
</dbReference>
<feature type="domain" description="Dynamin-type G" evidence="5">
    <location>
        <begin position="560"/>
        <end position="870"/>
    </location>
</feature>
<keyword evidence="1" id="KW-0547">Nucleotide-binding</keyword>
<name>A0A4R0RG74_9APHY</name>
<dbReference type="InterPro" id="IPR045063">
    <property type="entry name" value="Dynamin_N"/>
</dbReference>
<dbReference type="Gene3D" id="1.20.120.1240">
    <property type="entry name" value="Dynamin, middle domain"/>
    <property type="match status" value="1"/>
</dbReference>
<dbReference type="GO" id="GO:0005737">
    <property type="term" value="C:cytoplasm"/>
    <property type="evidence" value="ECO:0007669"/>
    <property type="project" value="TreeGrafter"/>
</dbReference>
<feature type="domain" description="GED" evidence="4">
    <location>
        <begin position="1163"/>
        <end position="1256"/>
    </location>
</feature>
<dbReference type="InterPro" id="IPR020850">
    <property type="entry name" value="GED_dom"/>
</dbReference>
<dbReference type="SMART" id="SM00053">
    <property type="entry name" value="DYNc"/>
    <property type="match status" value="1"/>
</dbReference>
<protein>
    <recommendedName>
        <fullName evidence="8">GED domain-containing protein</fullName>
    </recommendedName>
</protein>
<evidence type="ECO:0000313" key="7">
    <source>
        <dbReference type="Proteomes" id="UP000292702"/>
    </source>
</evidence>
<proteinExistence type="predicted"/>
<dbReference type="GO" id="GO:0003924">
    <property type="term" value="F:GTPase activity"/>
    <property type="evidence" value="ECO:0007669"/>
    <property type="project" value="InterPro"/>
</dbReference>
<dbReference type="GO" id="GO:0005525">
    <property type="term" value="F:GTP binding"/>
    <property type="evidence" value="ECO:0007669"/>
    <property type="project" value="InterPro"/>
</dbReference>
<evidence type="ECO:0000313" key="6">
    <source>
        <dbReference type="EMBL" id="TCD67241.1"/>
    </source>
</evidence>
<dbReference type="OrthoDB" id="5061070at2759"/>
<dbReference type="PROSITE" id="PS51718">
    <property type="entry name" value="G_DYNAMIN_2"/>
    <property type="match status" value="1"/>
</dbReference>
<evidence type="ECO:0008006" key="8">
    <source>
        <dbReference type="Google" id="ProtNLM"/>
    </source>
</evidence>
<dbReference type="GO" id="GO:0005874">
    <property type="term" value="C:microtubule"/>
    <property type="evidence" value="ECO:0007669"/>
    <property type="project" value="TreeGrafter"/>
</dbReference>
<dbReference type="PROSITE" id="PS51388">
    <property type="entry name" value="GED"/>
    <property type="match status" value="1"/>
</dbReference>
<reference evidence="6 7" key="1">
    <citation type="submission" date="2018-11" db="EMBL/GenBank/DDBJ databases">
        <title>Genome assembly of Steccherinum ochraceum LE-BIN_3174, the white-rot fungus of the Steccherinaceae family (The Residual Polyporoid clade, Polyporales, Basidiomycota).</title>
        <authorList>
            <person name="Fedorova T.V."/>
            <person name="Glazunova O.A."/>
            <person name="Landesman E.O."/>
            <person name="Moiseenko K.V."/>
            <person name="Psurtseva N.V."/>
            <person name="Savinova O.S."/>
            <person name="Shakhova N.V."/>
            <person name="Tyazhelova T.V."/>
            <person name="Vasina D.V."/>
        </authorList>
    </citation>
    <scope>NUCLEOTIDE SEQUENCE [LARGE SCALE GENOMIC DNA]</scope>
    <source>
        <strain evidence="6 7">LE-BIN_3174</strain>
    </source>
</reference>
<evidence type="ECO:0000256" key="3">
    <source>
        <dbReference type="SAM" id="MobiDB-lite"/>
    </source>
</evidence>
<evidence type="ECO:0000259" key="4">
    <source>
        <dbReference type="PROSITE" id="PS51388"/>
    </source>
</evidence>
<dbReference type="Pfam" id="PF01031">
    <property type="entry name" value="Dynamin_M"/>
    <property type="match status" value="1"/>
</dbReference>
<evidence type="ECO:0000259" key="5">
    <source>
        <dbReference type="PROSITE" id="PS51718"/>
    </source>
</evidence>
<dbReference type="Pfam" id="PF02212">
    <property type="entry name" value="GED"/>
    <property type="match status" value="1"/>
</dbReference>
<sequence>MFAQFRPPKEPQHSARARQRRGAKSKGEPKAAKTLSSSKQKEKRPRARFFTRYHDASKHLANRLSVIHPHRVSSLPVEVWENVIGFVSAPDIHEHGQCTPFRTNTNQTFPFIDVVKNADALFPFQLGGAQDEDDIRRRTLVSCALTCRSWLPCARFHLRYYTASQTTILRSAMDLAPVMECLLSLSPSRAAVVTELIIHPVPSTDQSWISSALVRLAPRLKRLKRLVLNGVDLTTRQSQFFKASGLLHLNELVLESVRFLRFHQLVQLLSSVQPQTMSLDGVSYADGDDDHILTGFAQLSGIHDAEKISLSLSWPVLRRTLSDWRFHIPRLSGMAFHTDWPSPPPVDGHVLMEHAAKVYTELCWRHRHNGAAPVEAELATDYLSSLTPCKSSVWFLAKLSTSDLGVPNSAPLMTAPPTQRCDPGLSQQKLAITMPESTILQDVAEDTAAGCTLIACSVPPPLRAWSGSCWTYKIPGIFLLVTSKVVFKITSWTSSLSAFEKVVCKSLHVTMGIACITDTLMLGVAENMAGLGISSSDYARRTGKMINLITELRALGADADFDLPRIAVVGNQSAGKSSVVEAISGITVPRASGTCTRCPMECRLKYHDGPWQCEIRLRKIGHDASIKSGSKEQNFGPLITDKDDLEEMIRRAQLAILNPDVPDVFFESFETSLLQPGQLPPGSSRQLAFSSDVVCLDISGPDVTDLAFIDLPGIISNVAPGEDRAMIDVVKNMVKTHIANENTLVLLTITMRDDIDNQGAADLARLADPTGSRTIGENSIFIRGEHGSWLRILDGARHPLKMGYFVTKQPSPEELEEGLSFHTAREREAAFFTDNAPWNERADLRERYGTTNLTKELSKLLGIVISKALPGLREKCKESLRLAKSDLEKFPPPASDQPAAELLRLITGFSTNVECLVRGSDNFEHLLQRCRPAYATFKRDVRGTSPDLRPFKDLEAEMFGNGLDSDERYEILEEANDAYDATSLGRSSPLYLCDVKDHIEGSLTRELPYNVPFKAKVSLIRKFSESWSFSSSRCLVTIHEATTGALRQLVSSHFGKFELTGLLDMIQAIVESQVEKSRSQTQDRVEWMLDLEDPPFTLNDHYFSTYRDRYLAKYREAWRNGLNLHSEGVQTALSHLVGAASDFQGLKVEDFAKLLGPDLYEEELIVMAETAAYFHVSYKRIIDNIPRIIDHDFLHAIMKELQERLISELGLGTDHATERAAGYLAEDEHVAMDRQLLQRKKERLEDVQKKFWGFGG</sequence>
<feature type="compositionally biased region" description="Basic residues" evidence="3">
    <location>
        <begin position="15"/>
        <end position="24"/>
    </location>
</feature>
<dbReference type="Gene3D" id="3.40.50.300">
    <property type="entry name" value="P-loop containing nucleotide triphosphate hydrolases"/>
    <property type="match status" value="1"/>
</dbReference>
<dbReference type="InterPro" id="IPR030381">
    <property type="entry name" value="G_DYNAMIN_dom"/>
</dbReference>
<evidence type="ECO:0000256" key="1">
    <source>
        <dbReference type="ARBA" id="ARBA00022741"/>
    </source>
</evidence>
<dbReference type="InterPro" id="IPR003130">
    <property type="entry name" value="GED"/>
</dbReference>
<dbReference type="EMBL" id="RWJN01000105">
    <property type="protein sequence ID" value="TCD67241.1"/>
    <property type="molecule type" value="Genomic_DNA"/>
</dbReference>
<feature type="region of interest" description="Disordered" evidence="3">
    <location>
        <begin position="1"/>
        <end position="47"/>
    </location>
</feature>
<gene>
    <name evidence="6" type="ORF">EIP91_000370</name>
</gene>
<accession>A0A4R0RG74</accession>
<dbReference type="GO" id="GO:0008017">
    <property type="term" value="F:microtubule binding"/>
    <property type="evidence" value="ECO:0007669"/>
    <property type="project" value="TreeGrafter"/>
</dbReference>
<dbReference type="Pfam" id="PF00350">
    <property type="entry name" value="Dynamin_N"/>
    <property type="match status" value="1"/>
</dbReference>
<dbReference type="PANTHER" id="PTHR11566">
    <property type="entry name" value="DYNAMIN"/>
    <property type="match status" value="1"/>
</dbReference>
<comment type="caution">
    <text evidence="6">The sequence shown here is derived from an EMBL/GenBank/DDBJ whole genome shotgun (WGS) entry which is preliminary data.</text>
</comment>
<dbReference type="CDD" id="cd08771">
    <property type="entry name" value="DLP_1"/>
    <property type="match status" value="1"/>
</dbReference>
<dbReference type="GO" id="GO:0016020">
    <property type="term" value="C:membrane"/>
    <property type="evidence" value="ECO:0007669"/>
    <property type="project" value="TreeGrafter"/>
</dbReference>
<dbReference type="STRING" id="92696.A0A4R0RG74"/>